<gene>
    <name evidence="2" type="ORF">HMPREF0620_0863</name>
</gene>
<dbReference type="AlphaFoldDB" id="E6JYN1"/>
<dbReference type="KEGG" id="pdo:PSDT_0772"/>
<evidence type="ECO:0000313" key="2">
    <source>
        <dbReference type="EMBL" id="EFT83858.1"/>
    </source>
</evidence>
<dbReference type="EMBL" id="AEON01000001">
    <property type="protein sequence ID" value="EFT83858.1"/>
    <property type="molecule type" value="Genomic_DNA"/>
</dbReference>
<feature type="compositionally biased region" description="Polar residues" evidence="1">
    <location>
        <begin position="110"/>
        <end position="122"/>
    </location>
</feature>
<dbReference type="SUPFAM" id="SSF53822">
    <property type="entry name" value="Periplasmic binding protein-like I"/>
    <property type="match status" value="1"/>
</dbReference>
<sequence length="490" mass="52131">MPRQSSQRRAADRSGALNRSLWTKSLWTRSLCAFGAFMLLIGSAACEAPSPAKTTTAEIGVFTPSSPISVEAVTSNRPLNNWDNFTTDLDKALNQENGGKDRRKVEVSTHRSSNLKDQSASVDSYLAKTKEAPSSAARKILILSPAYRPDQVAQQFSPMAALAPSGVSSAKTTENSQEDKESAAALTSSLRQARKDGFTVLLLGDSSALPGFKADQTVTLLTAYQIGRAQARGLASKLALAKASRTNRQSVEILLPLLEDNRFTRDLFSGIWSVLGPYYRSGAIYSPSGLLTASSGAKDWRTVTVNAGNKQTIAQALKDRLRPAAGSSAHVRINGVLAANDLLCQGAIEGLNEAGYTGSSADINPQISISGVITNLSGGTTVRRKPVPDPATRADERTEVADYPHWPLIVGYGTYPLNLPHLVDGKQWSTAMVDRKAFIARLSAYCLGLARGTVSPSSRLFSPTLLTISASNIKTGLVNAGYLSASQAGL</sequence>
<evidence type="ECO:0000256" key="1">
    <source>
        <dbReference type="SAM" id="MobiDB-lite"/>
    </source>
</evidence>
<dbReference type="RefSeq" id="WP_006289251.1">
    <property type="nucleotide sequence ID" value="NZ_AP012333.1"/>
</dbReference>
<protein>
    <recommendedName>
        <fullName evidence="4">Periplasmic binding protein domain-containing protein</fullName>
    </recommendedName>
</protein>
<reference evidence="2 3" key="1">
    <citation type="submission" date="2010-12" db="EMBL/GenBank/DDBJ databases">
        <authorList>
            <person name="Muzny D."/>
            <person name="Qin X."/>
            <person name="Buhay C."/>
            <person name="Dugan-Rocha S."/>
            <person name="Ding Y."/>
            <person name="Chen G."/>
            <person name="Hawes A."/>
            <person name="Holder M."/>
            <person name="Jhangiani S."/>
            <person name="Johnson A."/>
            <person name="Khan Z."/>
            <person name="Li Z."/>
            <person name="Liu W."/>
            <person name="Liu X."/>
            <person name="Perez L."/>
            <person name="Shen H."/>
            <person name="Wang Q."/>
            <person name="Watt J."/>
            <person name="Xi L."/>
            <person name="Xin Y."/>
            <person name="Zhou J."/>
            <person name="Deng J."/>
            <person name="Jiang H."/>
            <person name="Liu Y."/>
            <person name="Qu J."/>
            <person name="Song X.-Z."/>
            <person name="Zhang L."/>
            <person name="Villasana D."/>
            <person name="Johnson A."/>
            <person name="Liu J."/>
            <person name="Liyanage D."/>
            <person name="Lorensuhewa L."/>
            <person name="Robinson T."/>
            <person name="Song A."/>
            <person name="Song B.-B."/>
            <person name="Dinh H."/>
            <person name="Thornton R."/>
            <person name="Coyle M."/>
            <person name="Francisco L."/>
            <person name="Jackson L."/>
            <person name="Javaid M."/>
            <person name="Korchina V."/>
            <person name="Kovar C."/>
            <person name="Mata R."/>
            <person name="Mathew T."/>
            <person name="Ngo R."/>
            <person name="Nguyen L."/>
            <person name="Nguyen N."/>
            <person name="Okwuonu G."/>
            <person name="Ongeri F."/>
            <person name="Pham C."/>
            <person name="Simmons D."/>
            <person name="Wilczek-Boney K."/>
            <person name="Hale W."/>
            <person name="Jakkamsetti A."/>
            <person name="Pham P."/>
            <person name="Ruth R."/>
            <person name="San Lucas F."/>
            <person name="Warren J."/>
            <person name="Zhang J."/>
            <person name="Zhao Z."/>
            <person name="Zhou C."/>
            <person name="Zhu D."/>
            <person name="Lee S."/>
            <person name="Bess C."/>
            <person name="Blankenburg K."/>
            <person name="Forbes L."/>
            <person name="Fu Q."/>
            <person name="Gubbala S."/>
            <person name="Hirani K."/>
            <person name="Jayaseelan J.C."/>
            <person name="Lara F."/>
            <person name="Munidasa M."/>
            <person name="Palculict T."/>
            <person name="Patil S."/>
            <person name="Pu L.-L."/>
            <person name="Saada N."/>
            <person name="Tang L."/>
            <person name="Weissenberger G."/>
            <person name="Zhu Y."/>
            <person name="Hemphill L."/>
            <person name="Shang Y."/>
            <person name="Youmans B."/>
            <person name="Ayvaz T."/>
            <person name="Ross M."/>
            <person name="Santibanez J."/>
            <person name="Aqrawi P."/>
            <person name="Gross S."/>
            <person name="Joshi V."/>
            <person name="Fowler G."/>
            <person name="Nazareth L."/>
            <person name="Reid J."/>
            <person name="Worley K."/>
            <person name="Petrosino J."/>
            <person name="Highlander S."/>
            <person name="Gibbs R."/>
        </authorList>
    </citation>
    <scope>NUCLEOTIDE SEQUENCE [LARGE SCALE GENOMIC DNA]</scope>
    <source>
        <strain evidence="2 3">DSM 10105</strain>
    </source>
</reference>
<evidence type="ECO:0000313" key="3">
    <source>
        <dbReference type="Proteomes" id="UP000004946"/>
    </source>
</evidence>
<dbReference type="PATRIC" id="fig|864564.6.peg.850"/>
<comment type="caution">
    <text evidence="2">The sequence shown here is derived from an EMBL/GenBank/DDBJ whole genome shotgun (WGS) entry which is preliminary data.</text>
</comment>
<dbReference type="HOGENOM" id="CLU_534930_0_0_11"/>
<dbReference type="InterPro" id="IPR028082">
    <property type="entry name" value="Peripla_BP_I"/>
</dbReference>
<dbReference type="Gene3D" id="3.40.50.2300">
    <property type="match status" value="1"/>
</dbReference>
<name>E6JYN1_PARDN</name>
<accession>E6JYN1</accession>
<organism evidence="2 3">
    <name type="scientific">Parascardovia denticolens DSM 10105 = JCM 12538</name>
    <dbReference type="NCBI Taxonomy" id="864564"/>
    <lineage>
        <taxon>Bacteria</taxon>
        <taxon>Bacillati</taxon>
        <taxon>Actinomycetota</taxon>
        <taxon>Actinomycetes</taxon>
        <taxon>Bifidobacteriales</taxon>
        <taxon>Bifidobacteriaceae</taxon>
        <taxon>Parascardovia</taxon>
    </lineage>
</organism>
<feature type="region of interest" description="Disordered" evidence="1">
    <location>
        <begin position="92"/>
        <end position="122"/>
    </location>
</feature>
<proteinExistence type="predicted"/>
<dbReference type="eggNOG" id="COG4213">
    <property type="taxonomic scope" value="Bacteria"/>
</dbReference>
<dbReference type="Proteomes" id="UP000004946">
    <property type="component" value="Chromosome"/>
</dbReference>
<feature type="compositionally biased region" description="Basic and acidic residues" evidence="1">
    <location>
        <begin position="92"/>
        <end position="109"/>
    </location>
</feature>
<evidence type="ECO:0008006" key="4">
    <source>
        <dbReference type="Google" id="ProtNLM"/>
    </source>
</evidence>
<keyword evidence="3" id="KW-1185">Reference proteome</keyword>